<dbReference type="PANTHER" id="PTHR46202:SF1">
    <property type="entry name" value="DNA EXCISION REPAIR PROTEIN ERCC-8"/>
    <property type="match status" value="1"/>
</dbReference>
<dbReference type="Gene3D" id="2.130.10.10">
    <property type="entry name" value="YVTN repeat-like/Quinoprotein amine dehydrogenase"/>
    <property type="match status" value="1"/>
</dbReference>
<dbReference type="GO" id="GO:0006283">
    <property type="term" value="P:transcription-coupled nucleotide-excision repair"/>
    <property type="evidence" value="ECO:0007669"/>
    <property type="project" value="InterPro"/>
</dbReference>
<sequence length="451" mass="50517">MNHTITRYRLGDVDGSALVRSGRELEFAKILEYDAPRCYTHSKQKRVTTGVTCLDLDTATGRLLLSCGDDGSVSLWALDERLSRSDGRLYSKRISYEARNRGSDPVLISPAKRMKTSSQEPRMVHNFETRQNKFRMYRQSSAPVTDAFQSAATEPSGQTQAHHFAITSARWYAVDNGMFFTGSNDCKVKIWDTEAFEAVQEIDLGHRINQLDTETDGTYIIAATEDIYPRLLDLRTVVSSGITNLSHGKMNGEILCCKTNPSKPHIVSTGTSHGKVQLWDLRMANRQLRALSQPGSDLAHSKSCNDMCWDETGTTLATTGTDGRCYVWSPLSPKLPAPVQIGPVDPMRNRYRKRTSQRLLRMDKFIIHNTDYGDIQIFETKQGKLWNKLDLPTSFSNVKSPPAKKLASFFTGMAIQRNMTNSTGLRLYLGTNAPNTDQGNGCIYEYLPSSI</sequence>
<dbReference type="EMBL" id="CP059248">
    <property type="protein sequence ID" value="QLL32160.1"/>
    <property type="molecule type" value="Genomic_DNA"/>
</dbReference>
<dbReference type="GO" id="GO:0031464">
    <property type="term" value="C:Cul4A-RING E3 ubiquitin ligase complex"/>
    <property type="evidence" value="ECO:0007669"/>
    <property type="project" value="TreeGrafter"/>
</dbReference>
<proteinExistence type="predicted"/>
<dbReference type="KEGG" id="tgb:HG536_0C03290"/>
<dbReference type="GO" id="GO:0000109">
    <property type="term" value="C:nucleotide-excision repair complex"/>
    <property type="evidence" value="ECO:0007669"/>
    <property type="project" value="TreeGrafter"/>
</dbReference>
<dbReference type="GO" id="GO:0000209">
    <property type="term" value="P:protein polyubiquitination"/>
    <property type="evidence" value="ECO:0007669"/>
    <property type="project" value="TreeGrafter"/>
</dbReference>
<accession>A0A7G3ZF74</accession>
<dbReference type="OrthoDB" id="361494at2759"/>
<dbReference type="RefSeq" id="XP_037138835.1">
    <property type="nucleotide sequence ID" value="XM_037282939.1"/>
</dbReference>
<organism evidence="2 3">
    <name type="scientific">Torulaspora globosa</name>
    <dbReference type="NCBI Taxonomy" id="48254"/>
    <lineage>
        <taxon>Eukaryota</taxon>
        <taxon>Fungi</taxon>
        <taxon>Dikarya</taxon>
        <taxon>Ascomycota</taxon>
        <taxon>Saccharomycotina</taxon>
        <taxon>Saccharomycetes</taxon>
        <taxon>Saccharomycetales</taxon>
        <taxon>Saccharomycetaceae</taxon>
        <taxon>Torulaspora</taxon>
    </lineage>
</organism>
<dbReference type="AlphaFoldDB" id="A0A7G3ZF74"/>
<evidence type="ECO:0000313" key="2">
    <source>
        <dbReference type="EMBL" id="QLL32160.1"/>
    </source>
</evidence>
<dbReference type="SMART" id="SM00320">
    <property type="entry name" value="WD40"/>
    <property type="match status" value="4"/>
</dbReference>
<dbReference type="InterPro" id="IPR001680">
    <property type="entry name" value="WD40_rpt"/>
</dbReference>
<dbReference type="GeneID" id="59325296"/>
<gene>
    <name evidence="2" type="ORF">HG536_0C03290</name>
</gene>
<feature type="repeat" description="WD" evidence="1">
    <location>
        <begin position="159"/>
        <end position="201"/>
    </location>
</feature>
<dbReference type="PANTHER" id="PTHR46202">
    <property type="entry name" value="DNA EXCISION REPAIR PROTEIN ERCC-8"/>
    <property type="match status" value="1"/>
</dbReference>
<dbReference type="Proteomes" id="UP000515788">
    <property type="component" value="Chromosome 3"/>
</dbReference>
<dbReference type="InterPro" id="IPR015943">
    <property type="entry name" value="WD40/YVTN_repeat-like_dom_sf"/>
</dbReference>
<protein>
    <submittedName>
        <fullName evidence="2">Uncharacterized protein</fullName>
    </submittedName>
</protein>
<dbReference type="Pfam" id="PF00400">
    <property type="entry name" value="WD40"/>
    <property type="match status" value="4"/>
</dbReference>
<dbReference type="GO" id="GO:0043161">
    <property type="term" value="P:proteasome-mediated ubiquitin-dependent protein catabolic process"/>
    <property type="evidence" value="ECO:0007669"/>
    <property type="project" value="TreeGrafter"/>
</dbReference>
<dbReference type="InterPro" id="IPR036322">
    <property type="entry name" value="WD40_repeat_dom_sf"/>
</dbReference>
<name>A0A7G3ZF74_9SACH</name>
<dbReference type="InterPro" id="IPR042238">
    <property type="entry name" value="Rad28/ERCC8/Ckn1/ATCSA-1"/>
</dbReference>
<reference evidence="2 3" key="1">
    <citation type="submission" date="2020-06" db="EMBL/GenBank/DDBJ databases">
        <title>The yeast mating-type switching endonuclease HO is a domesticated member of an unorthodox homing genetic element family.</title>
        <authorList>
            <person name="Coughlan A.Y."/>
            <person name="Lombardi L."/>
            <person name="Braun-Galleani S."/>
            <person name="Martos A.R."/>
            <person name="Galeote V."/>
            <person name="Bigey F."/>
            <person name="Dequin S."/>
            <person name="Byrne K.P."/>
            <person name="Wolfe K.H."/>
        </authorList>
    </citation>
    <scope>NUCLEOTIDE SEQUENCE [LARGE SCALE GENOMIC DNA]</scope>
    <source>
        <strain evidence="2 3">CBS764</strain>
    </source>
</reference>
<keyword evidence="1" id="KW-0853">WD repeat</keyword>
<evidence type="ECO:0000313" key="3">
    <source>
        <dbReference type="Proteomes" id="UP000515788"/>
    </source>
</evidence>
<dbReference type="PROSITE" id="PS50082">
    <property type="entry name" value="WD_REPEATS_2"/>
    <property type="match status" value="1"/>
</dbReference>
<evidence type="ECO:0000256" key="1">
    <source>
        <dbReference type="PROSITE-ProRule" id="PRU00221"/>
    </source>
</evidence>
<keyword evidence="3" id="KW-1185">Reference proteome</keyword>
<dbReference type="SUPFAM" id="SSF50978">
    <property type="entry name" value="WD40 repeat-like"/>
    <property type="match status" value="1"/>
</dbReference>